<dbReference type="Proteomes" id="UP001054902">
    <property type="component" value="Unassembled WGS sequence"/>
</dbReference>
<feature type="compositionally biased region" description="Basic and acidic residues" evidence="13">
    <location>
        <begin position="401"/>
        <end position="419"/>
    </location>
</feature>
<dbReference type="SMART" id="SM00184">
    <property type="entry name" value="RING"/>
    <property type="match status" value="1"/>
</dbReference>
<dbReference type="Pfam" id="PF02671">
    <property type="entry name" value="PAH"/>
    <property type="match status" value="1"/>
</dbReference>
<feature type="compositionally biased region" description="Basic and acidic residues" evidence="13">
    <location>
        <begin position="491"/>
        <end position="521"/>
    </location>
</feature>
<evidence type="ECO:0000256" key="4">
    <source>
        <dbReference type="ARBA" id="ARBA00012483"/>
    </source>
</evidence>
<dbReference type="SUPFAM" id="SSF57850">
    <property type="entry name" value="RING/U-box"/>
    <property type="match status" value="1"/>
</dbReference>
<sequence>MLLPKISFKPQLPTMSNNIVYFGDGKQFENPDFIQIINDHSEAIDISIACSNHTEKRRLKNEIASSIYDSFVDKHEGVFINPKVSQSPLSKTQAVDEIIRGIVTTLIQSRRYLKKRLGEKVATTEKDLIKYANRVRAEFLPYPHIYKEVLEIMKACQSQQDIKGAILRIGTLFQGKKKSLVSGFNHLLPDGYLIATINGKVYYRTPEDPILLSVFKTIQNEQKQDVESGKEASSNEGMNNIQKRKEGETKEALCQSIGRKKSKDILIYMEQIRAEFLEKPGIHKEVLEAMRVCLTQQNIKGAILRIAKLFRGKKKSLVLGFNKLLPDGYEIAPINGIVYYRTPEEPFLTPVLNTENEQKQDKRSSGKEDSSCEDINTIQTQDNELTTSAEETVESSPKDSNMYKEIGKKRQSVEDHTDINSDNAIQKRSRELSSSNSKIQDSKSGMEVSSFESKKEGKKKVVLCQSINGTKSVEDTVESFSPKISNMLKEVGQKRQNTDVKKVEYRTESNSDDATEKETRAEAQQNDTESSSNPTKQDVKSGKEASRNEGVNTIKKMGKEDTKEVLSQSIDGMKSVEDAIEYSSPKISKMHKEIGKKRQSTDRDKVKDHIEGNSHVFTRKRTRVEAQQNDKKSWFRSFVELYKDYLSLQTVNGTLSQTFNEAELQLYNTAKELKSKEKELDDAKSELANKCKEFKVKEMKFEKVLKERIGKETQAIVMANKKSEDASKYVISKKNEEIERKEKVILSKDSTIRVQKEEIERLQQELLTAKSLKKDLLSELECPLCLEPFEDPCIVPECCHRFCTSCIESSIKECGKECPLCRKRVTSKRALRKDGFIETITNIMFGKNEGKEGEDNS</sequence>
<dbReference type="GO" id="GO:0003682">
    <property type="term" value="F:chromatin binding"/>
    <property type="evidence" value="ECO:0007669"/>
    <property type="project" value="TreeGrafter"/>
</dbReference>
<dbReference type="PROSITE" id="PS50089">
    <property type="entry name" value="ZF_RING_2"/>
    <property type="match status" value="1"/>
</dbReference>
<dbReference type="InterPro" id="IPR013083">
    <property type="entry name" value="Znf_RING/FYVE/PHD"/>
</dbReference>
<dbReference type="GO" id="GO:0000151">
    <property type="term" value="C:ubiquitin ligase complex"/>
    <property type="evidence" value="ECO:0007669"/>
    <property type="project" value="InterPro"/>
</dbReference>
<dbReference type="PROSITE" id="PS00518">
    <property type="entry name" value="ZF_RING_1"/>
    <property type="match status" value="1"/>
</dbReference>
<feature type="compositionally biased region" description="Low complexity" evidence="13">
    <location>
        <begin position="433"/>
        <end position="451"/>
    </location>
</feature>
<dbReference type="Gene3D" id="1.20.1160.11">
    <property type="entry name" value="Paired amphipathic helix"/>
    <property type="match status" value="1"/>
</dbReference>
<evidence type="ECO:0000256" key="9">
    <source>
        <dbReference type="ARBA" id="ARBA00023242"/>
    </source>
</evidence>
<feature type="compositionally biased region" description="Polar residues" evidence="13">
    <location>
        <begin position="522"/>
        <end position="536"/>
    </location>
</feature>
<keyword evidence="8" id="KW-0862">Zinc</keyword>
<feature type="compositionally biased region" description="Basic and acidic residues" evidence="13">
    <location>
        <begin position="356"/>
        <end position="370"/>
    </location>
</feature>
<feature type="region of interest" description="Disordered" evidence="13">
    <location>
        <begin position="225"/>
        <end position="247"/>
    </location>
</feature>
<dbReference type="PANTHER" id="PTHR46076:SF3">
    <property type="entry name" value="E3 UBIQUITIN-PROTEIN LIGASE RING1"/>
    <property type="match status" value="1"/>
</dbReference>
<feature type="compositionally biased region" description="Basic and acidic residues" evidence="13">
    <location>
        <begin position="537"/>
        <end position="547"/>
    </location>
</feature>
<protein>
    <recommendedName>
        <fullName evidence="4">RING-type E3 ubiquitin transferase</fullName>
        <ecNumber evidence="4">2.3.2.27</ecNumber>
    </recommendedName>
</protein>
<dbReference type="InterPro" id="IPR017907">
    <property type="entry name" value="Znf_RING_CS"/>
</dbReference>
<evidence type="ECO:0000256" key="7">
    <source>
        <dbReference type="ARBA" id="ARBA00022771"/>
    </source>
</evidence>
<dbReference type="GO" id="GO:0031519">
    <property type="term" value="C:PcG protein complex"/>
    <property type="evidence" value="ECO:0007669"/>
    <property type="project" value="TreeGrafter"/>
</dbReference>
<evidence type="ECO:0000259" key="14">
    <source>
        <dbReference type="PROSITE" id="PS50089"/>
    </source>
</evidence>
<dbReference type="InterPro" id="IPR003822">
    <property type="entry name" value="PAH"/>
</dbReference>
<comment type="subcellular location">
    <subcellularLocation>
        <location evidence="2 11">Nucleus</location>
    </subcellularLocation>
</comment>
<feature type="compositionally biased region" description="Polar residues" evidence="13">
    <location>
        <begin position="231"/>
        <end position="241"/>
    </location>
</feature>
<comment type="caution">
    <text evidence="15">The sequence shown here is derived from an EMBL/GenBank/DDBJ whole genome shotgun (WGS) entry which is preliminary data.</text>
</comment>
<feature type="domain" description="RING-type" evidence="14">
    <location>
        <begin position="782"/>
        <end position="822"/>
    </location>
</feature>
<dbReference type="AlphaFoldDB" id="A0AAD3H4Z5"/>
<keyword evidence="7 10" id="KW-0863">Zinc-finger</keyword>
<dbReference type="Pfam" id="PF00097">
    <property type="entry name" value="zf-C3HC4"/>
    <property type="match status" value="1"/>
</dbReference>
<proteinExistence type="predicted"/>
<dbReference type="GO" id="GO:0008270">
    <property type="term" value="F:zinc ion binding"/>
    <property type="evidence" value="ECO:0007669"/>
    <property type="project" value="UniProtKB-KW"/>
</dbReference>
<dbReference type="SUPFAM" id="SSF47762">
    <property type="entry name" value="PAH2 domain"/>
    <property type="match status" value="2"/>
</dbReference>
<accession>A0AAD3H4Z5</accession>
<evidence type="ECO:0000256" key="2">
    <source>
        <dbReference type="ARBA" id="ARBA00004123"/>
    </source>
</evidence>
<keyword evidence="16" id="KW-1185">Reference proteome</keyword>
<evidence type="ECO:0000256" key="11">
    <source>
        <dbReference type="PROSITE-ProRule" id="PRU00810"/>
    </source>
</evidence>
<evidence type="ECO:0000256" key="1">
    <source>
        <dbReference type="ARBA" id="ARBA00000900"/>
    </source>
</evidence>
<feature type="compositionally biased region" description="Polar residues" evidence="13">
    <location>
        <begin position="373"/>
        <end position="399"/>
    </location>
</feature>
<gene>
    <name evidence="15" type="ORF">CTEN210_06699</name>
</gene>
<dbReference type="PROSITE" id="PS51477">
    <property type="entry name" value="PAH"/>
    <property type="match status" value="1"/>
</dbReference>
<dbReference type="EMBL" id="BLLK01000038">
    <property type="protein sequence ID" value="GFH50223.1"/>
    <property type="molecule type" value="Genomic_DNA"/>
</dbReference>
<evidence type="ECO:0000256" key="8">
    <source>
        <dbReference type="ARBA" id="ARBA00022833"/>
    </source>
</evidence>
<keyword evidence="9 11" id="KW-0539">Nucleus</keyword>
<comment type="catalytic activity">
    <reaction evidence="1">
        <text>S-ubiquitinyl-[E2 ubiquitin-conjugating enzyme]-L-cysteine + [acceptor protein]-L-lysine = [E2 ubiquitin-conjugating enzyme]-L-cysteine + N(6)-ubiquitinyl-[acceptor protein]-L-lysine.</text>
        <dbReference type="EC" id="2.3.2.27"/>
    </reaction>
</comment>
<dbReference type="GO" id="GO:0061630">
    <property type="term" value="F:ubiquitin protein ligase activity"/>
    <property type="evidence" value="ECO:0007669"/>
    <property type="project" value="UniProtKB-EC"/>
</dbReference>
<dbReference type="InterPro" id="IPR036600">
    <property type="entry name" value="PAH_sf"/>
</dbReference>
<organism evidence="15 16">
    <name type="scientific">Chaetoceros tenuissimus</name>
    <dbReference type="NCBI Taxonomy" id="426638"/>
    <lineage>
        <taxon>Eukaryota</taxon>
        <taxon>Sar</taxon>
        <taxon>Stramenopiles</taxon>
        <taxon>Ochrophyta</taxon>
        <taxon>Bacillariophyta</taxon>
        <taxon>Coscinodiscophyceae</taxon>
        <taxon>Chaetocerotophycidae</taxon>
        <taxon>Chaetocerotales</taxon>
        <taxon>Chaetocerotaceae</taxon>
        <taxon>Chaetoceros</taxon>
    </lineage>
</organism>
<evidence type="ECO:0000313" key="16">
    <source>
        <dbReference type="Proteomes" id="UP001054902"/>
    </source>
</evidence>
<evidence type="ECO:0000256" key="5">
    <source>
        <dbReference type="ARBA" id="ARBA00022679"/>
    </source>
</evidence>
<evidence type="ECO:0000256" key="13">
    <source>
        <dbReference type="SAM" id="MobiDB-lite"/>
    </source>
</evidence>
<dbReference type="EC" id="2.3.2.27" evidence="4"/>
<keyword evidence="6" id="KW-0479">Metal-binding</keyword>
<dbReference type="InterPro" id="IPR018957">
    <property type="entry name" value="Znf_C3HC4_RING-type"/>
</dbReference>
<name>A0AAD3H4Z5_9STRA</name>
<dbReference type="InterPro" id="IPR043540">
    <property type="entry name" value="RING1/RING2"/>
</dbReference>
<evidence type="ECO:0000256" key="3">
    <source>
        <dbReference type="ARBA" id="ARBA00004906"/>
    </source>
</evidence>
<keyword evidence="5" id="KW-0808">Transferase</keyword>
<feature type="region of interest" description="Disordered" evidence="13">
    <location>
        <begin position="351"/>
        <end position="461"/>
    </location>
</feature>
<dbReference type="PANTHER" id="PTHR46076">
    <property type="entry name" value="E3 UBIQUITIN-PROTEIN LIGASE RING1 / RING 2 FAMILY MEMBER"/>
    <property type="match status" value="1"/>
</dbReference>
<evidence type="ECO:0000256" key="6">
    <source>
        <dbReference type="ARBA" id="ARBA00022723"/>
    </source>
</evidence>
<feature type="coiled-coil region" evidence="12">
    <location>
        <begin position="659"/>
        <end position="693"/>
    </location>
</feature>
<evidence type="ECO:0000256" key="12">
    <source>
        <dbReference type="SAM" id="Coils"/>
    </source>
</evidence>
<comment type="pathway">
    <text evidence="3">Protein modification; protein ubiquitination.</text>
</comment>
<dbReference type="GO" id="GO:0006355">
    <property type="term" value="P:regulation of DNA-templated transcription"/>
    <property type="evidence" value="ECO:0007669"/>
    <property type="project" value="InterPro"/>
</dbReference>
<dbReference type="InterPro" id="IPR001841">
    <property type="entry name" value="Znf_RING"/>
</dbReference>
<reference evidence="15 16" key="1">
    <citation type="journal article" date="2021" name="Sci. Rep.">
        <title>The genome of the diatom Chaetoceros tenuissimus carries an ancient integrated fragment of an extant virus.</title>
        <authorList>
            <person name="Hongo Y."/>
            <person name="Kimura K."/>
            <person name="Takaki Y."/>
            <person name="Yoshida Y."/>
            <person name="Baba S."/>
            <person name="Kobayashi G."/>
            <person name="Nagasaki K."/>
            <person name="Hano T."/>
            <person name="Tomaru Y."/>
        </authorList>
    </citation>
    <scope>NUCLEOTIDE SEQUENCE [LARGE SCALE GENOMIC DNA]</scope>
    <source>
        <strain evidence="15 16">NIES-3715</strain>
    </source>
</reference>
<evidence type="ECO:0000256" key="10">
    <source>
        <dbReference type="PROSITE-ProRule" id="PRU00175"/>
    </source>
</evidence>
<keyword evidence="12" id="KW-0175">Coiled coil</keyword>
<evidence type="ECO:0000313" key="15">
    <source>
        <dbReference type="EMBL" id="GFH50223.1"/>
    </source>
</evidence>
<feature type="coiled-coil region" evidence="12">
    <location>
        <begin position="745"/>
        <end position="779"/>
    </location>
</feature>
<feature type="region of interest" description="Disordered" evidence="13">
    <location>
        <begin position="488"/>
        <end position="564"/>
    </location>
</feature>
<dbReference type="Gene3D" id="3.30.40.10">
    <property type="entry name" value="Zinc/RING finger domain, C3HC4 (zinc finger)"/>
    <property type="match status" value="1"/>
</dbReference>